<sequence length="151" mass="16855">MLLALHSRHCSEISIGRKVYHHHGVSFKAFGKVLFNLIWCESMMGHAFNTSRISSKHYRKSLIPSAEKVISSLSSFLFHGGKYSSMNACERVSHVVMVHGGWYPSHCFAPPPSENAKSRCRIPSLVAASPGMESTISKNVFKCFPQIRDTT</sequence>
<reference evidence="1 2" key="1">
    <citation type="submission" date="2024-04" db="EMBL/GenBank/DDBJ databases">
        <authorList>
            <person name="Fracassetti M."/>
        </authorList>
    </citation>
    <scope>NUCLEOTIDE SEQUENCE [LARGE SCALE GENOMIC DNA]</scope>
</reference>
<dbReference type="Proteomes" id="UP001497516">
    <property type="component" value="Chromosome 8"/>
</dbReference>
<keyword evidence="2" id="KW-1185">Reference proteome</keyword>
<organism evidence="1 2">
    <name type="scientific">Linum trigynum</name>
    <dbReference type="NCBI Taxonomy" id="586398"/>
    <lineage>
        <taxon>Eukaryota</taxon>
        <taxon>Viridiplantae</taxon>
        <taxon>Streptophyta</taxon>
        <taxon>Embryophyta</taxon>
        <taxon>Tracheophyta</taxon>
        <taxon>Spermatophyta</taxon>
        <taxon>Magnoliopsida</taxon>
        <taxon>eudicotyledons</taxon>
        <taxon>Gunneridae</taxon>
        <taxon>Pentapetalae</taxon>
        <taxon>rosids</taxon>
        <taxon>fabids</taxon>
        <taxon>Malpighiales</taxon>
        <taxon>Linaceae</taxon>
        <taxon>Linum</taxon>
    </lineage>
</organism>
<gene>
    <name evidence="1" type="ORF">LTRI10_LOCUS45599</name>
</gene>
<evidence type="ECO:0000313" key="2">
    <source>
        <dbReference type="Proteomes" id="UP001497516"/>
    </source>
</evidence>
<proteinExistence type="predicted"/>
<evidence type="ECO:0000313" key="1">
    <source>
        <dbReference type="EMBL" id="CAL1405833.1"/>
    </source>
</evidence>
<protein>
    <submittedName>
        <fullName evidence="1">Uncharacterized protein</fullName>
    </submittedName>
</protein>
<name>A0AAV2G7U5_9ROSI</name>
<accession>A0AAV2G7U5</accession>
<dbReference type="AlphaFoldDB" id="A0AAV2G7U5"/>
<dbReference type="EMBL" id="OZ034821">
    <property type="protein sequence ID" value="CAL1405833.1"/>
    <property type="molecule type" value="Genomic_DNA"/>
</dbReference>